<evidence type="ECO:0000313" key="2">
    <source>
        <dbReference type="EMBL" id="CAB4917711.1"/>
    </source>
</evidence>
<proteinExistence type="predicted"/>
<dbReference type="EMBL" id="CAFBLX010000334">
    <property type="protein sequence ID" value="CAB4917711.1"/>
    <property type="molecule type" value="Genomic_DNA"/>
</dbReference>
<dbReference type="AlphaFoldDB" id="A0A6J7H9P1"/>
<protein>
    <submittedName>
        <fullName evidence="2">Unannotated protein</fullName>
    </submittedName>
</protein>
<accession>A0A6J7H9P1</accession>
<feature type="region of interest" description="Disordered" evidence="1">
    <location>
        <begin position="26"/>
        <end position="51"/>
    </location>
</feature>
<evidence type="ECO:0000256" key="1">
    <source>
        <dbReference type="SAM" id="MobiDB-lite"/>
    </source>
</evidence>
<organism evidence="2">
    <name type="scientific">freshwater metagenome</name>
    <dbReference type="NCBI Taxonomy" id="449393"/>
    <lineage>
        <taxon>unclassified sequences</taxon>
        <taxon>metagenomes</taxon>
        <taxon>ecological metagenomes</taxon>
    </lineage>
</organism>
<gene>
    <name evidence="2" type="ORF">UFOPK3472_03409</name>
</gene>
<name>A0A6J7H9P1_9ZZZZ</name>
<reference evidence="2" key="1">
    <citation type="submission" date="2020-05" db="EMBL/GenBank/DDBJ databases">
        <authorList>
            <person name="Chiriac C."/>
            <person name="Salcher M."/>
            <person name="Ghai R."/>
            <person name="Kavagutti S V."/>
        </authorList>
    </citation>
    <scope>NUCLEOTIDE SEQUENCE</scope>
</reference>
<sequence length="51" mass="5492">MSGLVKIQRALVLAHCRISIGVSPSYELGNTSARSSDSERNSSVIEMVVRS</sequence>